<protein>
    <recommendedName>
        <fullName evidence="3">Fungal N-terminal domain-containing protein</fullName>
    </recommendedName>
</protein>
<name>A0AAN6RI71_9PLEO</name>
<sequence>MADGIVGAISLGFQVTRELAVYYSAFKSYHSDVEAVATRVELISNVFERMQATIQTLSPAQIDSLKELDRLVIACVDSLHELERYQEKCAKTKHAPDHLKGHMESITKRLVYPFRKSTLEGLQRTLDNLIGIVQLMTQISHIDAGKSWNNKMLLSNDQIQRDLQTVLAQQSTHMLNLNSISNQLGSSTDLLLSSHSLILAQLGALESRFGTLADTSQSKDVVLRFPARSEVSTQRIAIFQQGRANILDLNEMGQNMIHAFLEVFTFTSDVITVDIDDTQDELQTINSFIQFFTNMGAETNIRDHGGLTPLTHCMYIPGISDPPIVMSLLRESHDDLQKHLVKRSRSGNQLEDIELLTSAVLWPNGFRQLIAHGITSNDVNQAGYSILDMALSGPAALGVIQYLLGLSMSFITPHTWESANRFHEEKFDTESIEILQCIAAQLAECRQNCRLVLTNESTFPAIGTMYHTLYHVDNLSVVGAQALYDNGFTQIDYNEEKLNLDLIQWFYNKTRSLNISYPGSNINASQVMVGVFIQQSLSSKTMIKTIGTFLEFLDSNWEPHMESVLAERRAIPIDREVLDDHGIKLVEYGPEEIPEPQSPDDKYEITWFQRVAEAIVDGREINKEDQWLMF</sequence>
<keyword evidence="2" id="KW-1185">Reference proteome</keyword>
<gene>
    <name evidence="1" type="ORF">GRF29_44g263746</name>
</gene>
<reference evidence="1 2" key="1">
    <citation type="submission" date="2021-02" db="EMBL/GenBank/DDBJ databases">
        <title>Genome assembly of Pseudopithomyces chartarum.</title>
        <authorList>
            <person name="Jauregui R."/>
            <person name="Singh J."/>
            <person name="Voisey C."/>
        </authorList>
    </citation>
    <scope>NUCLEOTIDE SEQUENCE [LARGE SCALE GENOMIC DNA]</scope>
    <source>
        <strain evidence="1 2">AGR01</strain>
    </source>
</reference>
<organism evidence="1 2">
    <name type="scientific">Pseudopithomyces chartarum</name>
    <dbReference type="NCBI Taxonomy" id="1892770"/>
    <lineage>
        <taxon>Eukaryota</taxon>
        <taxon>Fungi</taxon>
        <taxon>Dikarya</taxon>
        <taxon>Ascomycota</taxon>
        <taxon>Pezizomycotina</taxon>
        <taxon>Dothideomycetes</taxon>
        <taxon>Pleosporomycetidae</taxon>
        <taxon>Pleosporales</taxon>
        <taxon>Massarineae</taxon>
        <taxon>Didymosphaeriaceae</taxon>
        <taxon>Pseudopithomyces</taxon>
    </lineage>
</organism>
<dbReference type="AlphaFoldDB" id="A0AAN6RI71"/>
<evidence type="ECO:0000313" key="1">
    <source>
        <dbReference type="EMBL" id="KAK3209660.1"/>
    </source>
</evidence>
<accession>A0AAN6RI71</accession>
<evidence type="ECO:0000313" key="2">
    <source>
        <dbReference type="Proteomes" id="UP001280581"/>
    </source>
</evidence>
<dbReference type="Proteomes" id="UP001280581">
    <property type="component" value="Unassembled WGS sequence"/>
</dbReference>
<dbReference type="EMBL" id="WVTA01000005">
    <property type="protein sequence ID" value="KAK3209660.1"/>
    <property type="molecule type" value="Genomic_DNA"/>
</dbReference>
<comment type="caution">
    <text evidence="1">The sequence shown here is derived from an EMBL/GenBank/DDBJ whole genome shotgun (WGS) entry which is preliminary data.</text>
</comment>
<evidence type="ECO:0008006" key="3">
    <source>
        <dbReference type="Google" id="ProtNLM"/>
    </source>
</evidence>
<proteinExistence type="predicted"/>